<evidence type="ECO:0000256" key="4">
    <source>
        <dbReference type="ARBA" id="ARBA00022475"/>
    </source>
</evidence>
<feature type="transmembrane region" description="Helical" evidence="8">
    <location>
        <begin position="199"/>
        <end position="217"/>
    </location>
</feature>
<feature type="transmembrane region" description="Helical" evidence="8">
    <location>
        <begin position="7"/>
        <end position="26"/>
    </location>
</feature>
<evidence type="ECO:0000256" key="1">
    <source>
        <dbReference type="ARBA" id="ARBA00004651"/>
    </source>
</evidence>
<dbReference type="GO" id="GO:0005886">
    <property type="term" value="C:plasma membrane"/>
    <property type="evidence" value="ECO:0007669"/>
    <property type="project" value="UniProtKB-SubCell"/>
</dbReference>
<gene>
    <name evidence="9" type="ORF">SAMN05444142_10890</name>
</gene>
<evidence type="ECO:0000256" key="7">
    <source>
        <dbReference type="ARBA" id="ARBA00023136"/>
    </source>
</evidence>
<keyword evidence="10" id="KW-1185">Reference proteome</keyword>
<evidence type="ECO:0000256" key="8">
    <source>
        <dbReference type="SAM" id="Phobius"/>
    </source>
</evidence>
<keyword evidence="3" id="KW-0813">Transport</keyword>
<dbReference type="PANTHER" id="PTHR36838:SF3">
    <property type="entry name" value="TRANSPORTER AUXIN EFFLUX CARRIER EC FAMILY"/>
    <property type="match status" value="1"/>
</dbReference>
<feature type="transmembrane region" description="Helical" evidence="8">
    <location>
        <begin position="126"/>
        <end position="146"/>
    </location>
</feature>
<protein>
    <recommendedName>
        <fullName evidence="11">Malonate transporter</fullName>
    </recommendedName>
</protein>
<keyword evidence="5 8" id="KW-0812">Transmembrane</keyword>
<organism evidence="9 10">
    <name type="scientific">Lutimaribacter pacificus</name>
    <dbReference type="NCBI Taxonomy" id="391948"/>
    <lineage>
        <taxon>Bacteria</taxon>
        <taxon>Pseudomonadati</taxon>
        <taxon>Pseudomonadota</taxon>
        <taxon>Alphaproteobacteria</taxon>
        <taxon>Rhodobacterales</taxon>
        <taxon>Roseobacteraceae</taxon>
        <taxon>Lutimaribacter</taxon>
    </lineage>
</organism>
<evidence type="ECO:0000313" key="9">
    <source>
        <dbReference type="EMBL" id="SHK71964.1"/>
    </source>
</evidence>
<dbReference type="EMBL" id="FQZZ01000008">
    <property type="protein sequence ID" value="SHK71964.1"/>
    <property type="molecule type" value="Genomic_DNA"/>
</dbReference>
<dbReference type="Gene3D" id="1.20.1530.20">
    <property type="match status" value="1"/>
</dbReference>
<evidence type="ECO:0000313" key="10">
    <source>
        <dbReference type="Proteomes" id="UP000324252"/>
    </source>
</evidence>
<dbReference type="Proteomes" id="UP000324252">
    <property type="component" value="Unassembled WGS sequence"/>
</dbReference>
<reference evidence="9 10" key="1">
    <citation type="submission" date="2016-11" db="EMBL/GenBank/DDBJ databases">
        <authorList>
            <person name="Varghese N."/>
            <person name="Submissions S."/>
        </authorList>
    </citation>
    <scope>NUCLEOTIDE SEQUENCE [LARGE SCALE GENOMIC DNA]</scope>
    <source>
        <strain evidence="9 10">DSM 29620</strain>
    </source>
</reference>
<feature type="transmembrane region" description="Helical" evidence="8">
    <location>
        <begin position="167"/>
        <end position="187"/>
    </location>
</feature>
<accession>A0A1H0L157</accession>
<evidence type="ECO:0000256" key="6">
    <source>
        <dbReference type="ARBA" id="ARBA00022989"/>
    </source>
</evidence>
<dbReference type="AlphaFoldDB" id="A0A1H0L157"/>
<dbReference type="PANTHER" id="PTHR36838">
    <property type="entry name" value="AUXIN EFFLUX CARRIER FAMILY PROTEIN"/>
    <property type="match status" value="1"/>
</dbReference>
<evidence type="ECO:0000256" key="3">
    <source>
        <dbReference type="ARBA" id="ARBA00022448"/>
    </source>
</evidence>
<keyword evidence="6 8" id="KW-1133">Transmembrane helix</keyword>
<keyword evidence="7 8" id="KW-0472">Membrane</keyword>
<proteinExistence type="inferred from homology"/>
<feature type="transmembrane region" description="Helical" evidence="8">
    <location>
        <begin position="65"/>
        <end position="88"/>
    </location>
</feature>
<feature type="transmembrane region" description="Helical" evidence="8">
    <location>
        <begin position="95"/>
        <end position="114"/>
    </location>
</feature>
<evidence type="ECO:0000256" key="5">
    <source>
        <dbReference type="ARBA" id="ARBA00022692"/>
    </source>
</evidence>
<dbReference type="GO" id="GO:0055085">
    <property type="term" value="P:transmembrane transport"/>
    <property type="evidence" value="ECO:0007669"/>
    <property type="project" value="InterPro"/>
</dbReference>
<comment type="similarity">
    <text evidence="2">Belongs to the auxin efflux carrier (TC 2.A.69) family.</text>
</comment>
<dbReference type="RefSeq" id="WP_149789075.1">
    <property type="nucleotide sequence ID" value="NZ_FNIO01000007.1"/>
</dbReference>
<comment type="subcellular location">
    <subcellularLocation>
        <location evidence="1">Cell membrane</location>
        <topology evidence="1">Multi-pass membrane protein</topology>
    </subcellularLocation>
</comment>
<feature type="transmembrane region" description="Helical" evidence="8">
    <location>
        <begin position="256"/>
        <end position="276"/>
    </location>
</feature>
<feature type="transmembrane region" description="Helical" evidence="8">
    <location>
        <begin position="285"/>
        <end position="305"/>
    </location>
</feature>
<evidence type="ECO:0000256" key="2">
    <source>
        <dbReference type="ARBA" id="ARBA00010145"/>
    </source>
</evidence>
<dbReference type="InterPro" id="IPR038770">
    <property type="entry name" value="Na+/solute_symporter_sf"/>
</dbReference>
<sequence length="309" mass="32799">MQALLDIILPVFAVVGFGYVAVWRGFLGNGTIDGLMVFTQNFAIPVLLFKAISTLDLGQSFDLELLLSFYTGSVTGFTVGLLGGRYLFGRDWEDAVAIGFTCLFANSLMLGLAMTERAYGPDALQANYAIVALHSPFCFGIGITAMEIARARGAPARALPGKVLRAMFRNALVIGIVLGFAVNLGGVPLPGALTGALDMIVRAAIPCALFGMGGVLYRYRPDGDFRIIAYVCAVSLLLHPAITWTLGTLTELSTDALRSAVLTASMAPGVTAYVFANMYGRAQRVAASSVLIATVLSVGTIWLWLDILP</sequence>
<evidence type="ECO:0008006" key="11">
    <source>
        <dbReference type="Google" id="ProtNLM"/>
    </source>
</evidence>
<dbReference type="OrthoDB" id="9810457at2"/>
<keyword evidence="4" id="KW-1003">Cell membrane</keyword>
<dbReference type="Pfam" id="PF03547">
    <property type="entry name" value="Mem_trans"/>
    <property type="match status" value="1"/>
</dbReference>
<name>A0A1H0L157_9RHOB</name>
<dbReference type="InterPro" id="IPR004776">
    <property type="entry name" value="Mem_transp_PIN-like"/>
</dbReference>
<feature type="transmembrane region" description="Helical" evidence="8">
    <location>
        <begin position="229"/>
        <end position="250"/>
    </location>
</feature>